<dbReference type="EMBL" id="JAANIU010011714">
    <property type="protein sequence ID" value="KAG1530856.1"/>
    <property type="molecule type" value="Genomic_DNA"/>
</dbReference>
<proteinExistence type="predicted"/>
<accession>A0A9P7C1C0</accession>
<reference evidence="3 4" key="1">
    <citation type="journal article" date="2020" name="Microb. Genom.">
        <title>Genetic diversity of clinical and environmental Mucorales isolates obtained from an investigation of mucormycosis cases among solid organ transplant recipients.</title>
        <authorList>
            <person name="Nguyen M.H."/>
            <person name="Kaul D."/>
            <person name="Muto C."/>
            <person name="Cheng S.J."/>
            <person name="Richter R.A."/>
            <person name="Bruno V.M."/>
            <person name="Liu G."/>
            <person name="Beyhan S."/>
            <person name="Sundermann A.J."/>
            <person name="Mounaud S."/>
            <person name="Pasculle A.W."/>
            <person name="Nierman W.C."/>
            <person name="Driscoll E."/>
            <person name="Cumbie R."/>
            <person name="Clancy C.J."/>
            <person name="Dupont C.L."/>
        </authorList>
    </citation>
    <scope>NUCLEOTIDE SEQUENCE [LARGE SCALE GENOMIC DNA]</scope>
    <source>
        <strain evidence="3 4">GL24</strain>
    </source>
</reference>
<dbReference type="AlphaFoldDB" id="A0A9P7C1C0"/>
<name>A0A9P7C1C0_9FUNG</name>
<feature type="domain" description="Chemotaxis methyl-accepting receptor HlyB-like 4HB MCP" evidence="2">
    <location>
        <begin position="7"/>
        <end position="95"/>
    </location>
</feature>
<feature type="compositionally biased region" description="Low complexity" evidence="1">
    <location>
        <begin position="103"/>
        <end position="119"/>
    </location>
</feature>
<dbReference type="Pfam" id="PF12729">
    <property type="entry name" value="4HB_MCP_1"/>
    <property type="match status" value="1"/>
</dbReference>
<protein>
    <recommendedName>
        <fullName evidence="2">Chemotaxis methyl-accepting receptor HlyB-like 4HB MCP domain-containing protein</fullName>
    </recommendedName>
</protein>
<evidence type="ECO:0000259" key="2">
    <source>
        <dbReference type="Pfam" id="PF12729"/>
    </source>
</evidence>
<evidence type="ECO:0000313" key="3">
    <source>
        <dbReference type="EMBL" id="KAG1530856.1"/>
    </source>
</evidence>
<feature type="region of interest" description="Disordered" evidence="1">
    <location>
        <begin position="94"/>
        <end position="119"/>
    </location>
</feature>
<gene>
    <name evidence="3" type="ORF">G6F50_017045</name>
</gene>
<sequence>MKWFQDLPIARKLAVGFTLTTLMTLVLGAFALLRLSEANTQLGEMAGNDIPSVQHLGEARSRLGEFRTYELALLSMLDQPAKVADYNKRMDDTAKTGTRAVPGRQRAAGALLRRQQGDA</sequence>
<dbReference type="InterPro" id="IPR024478">
    <property type="entry name" value="HlyB_4HB_MCP"/>
</dbReference>
<evidence type="ECO:0000256" key="1">
    <source>
        <dbReference type="SAM" id="MobiDB-lite"/>
    </source>
</evidence>
<evidence type="ECO:0000313" key="4">
    <source>
        <dbReference type="Proteomes" id="UP000740926"/>
    </source>
</evidence>
<dbReference type="Proteomes" id="UP000740926">
    <property type="component" value="Unassembled WGS sequence"/>
</dbReference>
<organism evidence="3 4">
    <name type="scientific">Rhizopus delemar</name>
    <dbReference type="NCBI Taxonomy" id="936053"/>
    <lineage>
        <taxon>Eukaryota</taxon>
        <taxon>Fungi</taxon>
        <taxon>Fungi incertae sedis</taxon>
        <taxon>Mucoromycota</taxon>
        <taxon>Mucoromycotina</taxon>
        <taxon>Mucoromycetes</taxon>
        <taxon>Mucorales</taxon>
        <taxon>Mucorineae</taxon>
        <taxon>Rhizopodaceae</taxon>
        <taxon>Rhizopus</taxon>
    </lineage>
</organism>
<keyword evidence="4" id="KW-1185">Reference proteome</keyword>
<comment type="caution">
    <text evidence="3">The sequence shown here is derived from an EMBL/GenBank/DDBJ whole genome shotgun (WGS) entry which is preliminary data.</text>
</comment>